<sequence>MSLADLNRLPLPEVQSGPYVASSLVENLFEEAGAGLFDESGSFVPHTKFKLTCFTKLATSLKPCPEALNAAYEVAGTTNYDWFSIREDLRQQFSRKDQLREEYRSALNSLKFTGLDHVDVFLRKCSAVYHLYQDVYKNESSERRVMVRAVVNKLPENLRLDVIECIHQSAGASRDAESDSDDSDWELLLPFDGLSTFFPFFIGSTVVKCIRKSSRFFIDASIKLTPQTGTSKSSEKEPARTLHMRAAADSVSQIQDRQSRPRRESLSEWASKFAAVYVIGGPGVQGQADKVVRSDESRSVSLRSGKGQLWFVAYKNKADGAEAMKDIESEQFRVKPFQFRGRFATTGANTSSEQGN</sequence>
<dbReference type="Proteomes" id="UP000574390">
    <property type="component" value="Unassembled WGS sequence"/>
</dbReference>
<evidence type="ECO:0000313" key="2">
    <source>
        <dbReference type="Proteomes" id="UP000574390"/>
    </source>
</evidence>
<organism evidence="1 2">
    <name type="scientific">Perkinsus olseni</name>
    <name type="common">Perkinsus atlanticus</name>
    <dbReference type="NCBI Taxonomy" id="32597"/>
    <lineage>
        <taxon>Eukaryota</taxon>
        <taxon>Sar</taxon>
        <taxon>Alveolata</taxon>
        <taxon>Perkinsozoa</taxon>
        <taxon>Perkinsea</taxon>
        <taxon>Perkinsida</taxon>
        <taxon>Perkinsidae</taxon>
        <taxon>Perkinsus</taxon>
    </lineage>
</organism>
<dbReference type="EMBL" id="JABANM010027637">
    <property type="protein sequence ID" value="KAF4710979.1"/>
    <property type="molecule type" value="Genomic_DNA"/>
</dbReference>
<name>A0A7J6QQY0_PEROL</name>
<gene>
    <name evidence="1" type="ORF">FOZ62_010668</name>
</gene>
<evidence type="ECO:0000313" key="1">
    <source>
        <dbReference type="EMBL" id="KAF4710979.1"/>
    </source>
</evidence>
<accession>A0A7J6QQY0</accession>
<dbReference type="AlphaFoldDB" id="A0A7J6QQY0"/>
<reference evidence="1 2" key="1">
    <citation type="submission" date="2020-04" db="EMBL/GenBank/DDBJ databases">
        <title>Perkinsus olseni comparative genomics.</title>
        <authorList>
            <person name="Bogema D.R."/>
        </authorList>
    </citation>
    <scope>NUCLEOTIDE SEQUENCE [LARGE SCALE GENOMIC DNA]</scope>
    <source>
        <strain evidence="1">ATCC PRA-205</strain>
    </source>
</reference>
<comment type="caution">
    <text evidence="1">The sequence shown here is derived from an EMBL/GenBank/DDBJ whole genome shotgun (WGS) entry which is preliminary data.</text>
</comment>
<protein>
    <submittedName>
        <fullName evidence="1">Uncharacterized protein</fullName>
    </submittedName>
</protein>
<proteinExistence type="predicted"/>